<evidence type="ECO:0008006" key="9">
    <source>
        <dbReference type="Google" id="ProtNLM"/>
    </source>
</evidence>
<keyword evidence="4" id="KW-0496">Mitochondrion</keyword>
<dbReference type="GO" id="GO:0005739">
    <property type="term" value="C:mitochondrion"/>
    <property type="evidence" value="ECO:0007669"/>
    <property type="project" value="UniProtKB-SubCell"/>
</dbReference>
<evidence type="ECO:0000256" key="6">
    <source>
        <dbReference type="SAM" id="MobiDB-lite"/>
    </source>
</evidence>
<feature type="compositionally biased region" description="Polar residues" evidence="6">
    <location>
        <begin position="33"/>
        <end position="54"/>
    </location>
</feature>
<dbReference type="AlphaFoldDB" id="A0AB34KUI8"/>
<dbReference type="InterPro" id="IPR011419">
    <property type="entry name" value="ATP12_ATP_synth-F1-assembly"/>
</dbReference>
<sequence length="381" mass="41794">MDRSSRLLASLPSAASSLSARRSYRLTSIYAASPSTAYTSRTQSRNIHKSSANAATPLPHPTVAGPPPEPPQQSVSESQGRLNRKRQQADAFIKGQNARPNPAKPTTVLQKRFWKDVKVTETPKGLQVMLDARPVRTASKESLVLPHSKRALASAIALEWDQLVSAQQALKQQYIPLTSTTSRAIDIAAADAAGNTDIRASIVTMAMRYLGTDTLLCWAPEKNIHEPANETRKPLRQRQREVAEPIIAYLRTHVFPGVDINPILAPDSIVPTPQPQNTREVIQSWVQRLPAFELAGLERGILATKSLLVAVRLLAEWSKEFQGANVAKNAGQERFGIEAATEAASLEVLHQTEQWGEVEDTHDVDNADIRRQLGSVILLVS</sequence>
<comment type="subcellular location">
    <subcellularLocation>
        <location evidence="1">Mitochondrion</location>
    </subcellularLocation>
</comment>
<evidence type="ECO:0000313" key="7">
    <source>
        <dbReference type="EMBL" id="KAL1588448.1"/>
    </source>
</evidence>
<dbReference type="Gene3D" id="3.30.2180.10">
    <property type="entry name" value="ATP12-like"/>
    <property type="match status" value="1"/>
</dbReference>
<evidence type="ECO:0000256" key="4">
    <source>
        <dbReference type="ARBA" id="ARBA00023128"/>
    </source>
</evidence>
<keyword evidence="3" id="KW-0809">Transit peptide</keyword>
<dbReference type="EMBL" id="JAAQHG020000007">
    <property type="protein sequence ID" value="KAL1588448.1"/>
    <property type="molecule type" value="Genomic_DNA"/>
</dbReference>
<reference evidence="7 8" key="1">
    <citation type="journal article" date="2020" name="Microbiol. Resour. Announc.">
        <title>Draft Genome Sequence of a Cladosporium Species Isolated from the Mesophotic Ascidian Didemnum maculosum.</title>
        <authorList>
            <person name="Gioti A."/>
            <person name="Siaperas R."/>
            <person name="Nikolaivits E."/>
            <person name="Le Goff G."/>
            <person name="Ouazzani J."/>
            <person name="Kotoulas G."/>
            <person name="Topakas E."/>
        </authorList>
    </citation>
    <scope>NUCLEOTIDE SEQUENCE [LARGE SCALE GENOMIC DNA]</scope>
    <source>
        <strain evidence="7 8">TM138-S3</strain>
    </source>
</reference>
<dbReference type="GO" id="GO:0033615">
    <property type="term" value="P:mitochondrial proton-transporting ATP synthase complex assembly"/>
    <property type="evidence" value="ECO:0007669"/>
    <property type="project" value="TreeGrafter"/>
</dbReference>
<evidence type="ECO:0000256" key="1">
    <source>
        <dbReference type="ARBA" id="ARBA00004173"/>
    </source>
</evidence>
<dbReference type="SUPFAM" id="SSF160909">
    <property type="entry name" value="ATP12-like"/>
    <property type="match status" value="1"/>
</dbReference>
<dbReference type="Gene3D" id="1.10.3580.10">
    <property type="entry name" value="ATP12 ATPase"/>
    <property type="match status" value="1"/>
</dbReference>
<organism evidence="7 8">
    <name type="scientific">Cladosporium halotolerans</name>
    <dbReference type="NCBI Taxonomy" id="1052096"/>
    <lineage>
        <taxon>Eukaryota</taxon>
        <taxon>Fungi</taxon>
        <taxon>Dikarya</taxon>
        <taxon>Ascomycota</taxon>
        <taxon>Pezizomycotina</taxon>
        <taxon>Dothideomycetes</taxon>
        <taxon>Dothideomycetidae</taxon>
        <taxon>Cladosporiales</taxon>
        <taxon>Cladosporiaceae</taxon>
        <taxon>Cladosporium</taxon>
    </lineage>
</organism>
<evidence type="ECO:0000313" key="8">
    <source>
        <dbReference type="Proteomes" id="UP000803884"/>
    </source>
</evidence>
<dbReference type="InterPro" id="IPR023335">
    <property type="entry name" value="ATP12_ortho_dom_sf"/>
</dbReference>
<evidence type="ECO:0000256" key="3">
    <source>
        <dbReference type="ARBA" id="ARBA00022946"/>
    </source>
</evidence>
<dbReference type="RefSeq" id="XP_069231553.1">
    <property type="nucleotide sequence ID" value="XM_069371561.1"/>
</dbReference>
<dbReference type="InterPro" id="IPR042272">
    <property type="entry name" value="ATP12_ATP_synth-F1-assembly_N"/>
</dbReference>
<comment type="caution">
    <text evidence="7">The sequence shown here is derived from an EMBL/GenBank/DDBJ whole genome shotgun (WGS) entry which is preliminary data.</text>
</comment>
<feature type="region of interest" description="Disordered" evidence="6">
    <location>
        <begin position="30"/>
        <end position="107"/>
    </location>
</feature>
<feature type="compositionally biased region" description="Pro residues" evidence="6">
    <location>
        <begin position="58"/>
        <end position="71"/>
    </location>
</feature>
<evidence type="ECO:0000256" key="5">
    <source>
        <dbReference type="ARBA" id="ARBA00023186"/>
    </source>
</evidence>
<gene>
    <name evidence="7" type="ORF">WHR41_02955</name>
</gene>
<dbReference type="Pfam" id="PF07542">
    <property type="entry name" value="ATP12"/>
    <property type="match status" value="1"/>
</dbReference>
<dbReference type="PANTHER" id="PTHR21013:SF10">
    <property type="entry name" value="ATP SYNTHASE MITOCHONDRIAL F1 COMPLEX ASSEMBLY FACTOR 2"/>
    <property type="match status" value="1"/>
</dbReference>
<dbReference type="Proteomes" id="UP000803884">
    <property type="component" value="Unassembled WGS sequence"/>
</dbReference>
<keyword evidence="8" id="KW-1185">Reference proteome</keyword>
<evidence type="ECO:0000256" key="2">
    <source>
        <dbReference type="ARBA" id="ARBA00008231"/>
    </source>
</evidence>
<accession>A0AB34KUI8</accession>
<proteinExistence type="inferred from homology"/>
<keyword evidence="5" id="KW-0143">Chaperone</keyword>
<protein>
    <recommendedName>
        <fullName evidence="9">F1-ATP synthase assembly protein</fullName>
    </recommendedName>
</protein>
<comment type="similarity">
    <text evidence="2">Belongs to the ATP12 family.</text>
</comment>
<dbReference type="PANTHER" id="PTHR21013">
    <property type="entry name" value="ATP SYNTHASE MITOCHONDRIAL F1 COMPLEX ASSEMBLY FACTOR 2/ATP12 PROTEIN, MITOCHONDRIAL PRECURSOR"/>
    <property type="match status" value="1"/>
</dbReference>
<dbReference type="GeneID" id="96004399"/>
<name>A0AB34KUI8_9PEZI</name>